<dbReference type="EMBL" id="RXOF01000001">
    <property type="protein sequence ID" value="RTQ53288.1"/>
    <property type="molecule type" value="Genomic_DNA"/>
</dbReference>
<dbReference type="Pfam" id="PF08240">
    <property type="entry name" value="ADH_N"/>
    <property type="match status" value="1"/>
</dbReference>
<comment type="caution">
    <text evidence="2">The sequence shown here is derived from an EMBL/GenBank/DDBJ whole genome shotgun (WGS) entry which is preliminary data.</text>
</comment>
<proteinExistence type="predicted"/>
<dbReference type="PANTHER" id="PTHR44013">
    <property type="entry name" value="ZINC-TYPE ALCOHOL DEHYDROGENASE-LIKE PROTEIN C16A3.02C"/>
    <property type="match status" value="1"/>
</dbReference>
<accession>A0A3S0IRM6</accession>
<dbReference type="InterPro" id="IPR052733">
    <property type="entry name" value="Chloroplast_QOR"/>
</dbReference>
<dbReference type="RefSeq" id="WP_126691214.1">
    <property type="nucleotide sequence ID" value="NZ_RXOF01000001.1"/>
</dbReference>
<evidence type="ECO:0000313" key="2">
    <source>
        <dbReference type="EMBL" id="RTQ53288.1"/>
    </source>
</evidence>
<evidence type="ECO:0000259" key="1">
    <source>
        <dbReference type="SMART" id="SM00829"/>
    </source>
</evidence>
<dbReference type="CDD" id="cd08267">
    <property type="entry name" value="MDR1"/>
    <property type="match status" value="1"/>
</dbReference>
<dbReference type="Gene3D" id="3.90.180.10">
    <property type="entry name" value="Medium-chain alcohol dehydrogenases, catalytic domain"/>
    <property type="match status" value="1"/>
</dbReference>
<feature type="domain" description="Enoyl reductase (ER)" evidence="1">
    <location>
        <begin position="10"/>
        <end position="310"/>
    </location>
</feature>
<dbReference type="PANTHER" id="PTHR44013:SF1">
    <property type="entry name" value="ZINC-TYPE ALCOHOL DEHYDROGENASE-LIKE PROTEIN C16A3.02C"/>
    <property type="match status" value="1"/>
</dbReference>
<dbReference type="InterPro" id="IPR036291">
    <property type="entry name" value="NAD(P)-bd_dom_sf"/>
</dbReference>
<dbReference type="Gene3D" id="3.40.50.720">
    <property type="entry name" value="NAD(P)-binding Rossmann-like Domain"/>
    <property type="match status" value="1"/>
</dbReference>
<dbReference type="InterPro" id="IPR013154">
    <property type="entry name" value="ADH-like_N"/>
</dbReference>
<dbReference type="Pfam" id="PF13602">
    <property type="entry name" value="ADH_zinc_N_2"/>
    <property type="match status" value="1"/>
</dbReference>
<keyword evidence="3" id="KW-1185">Reference proteome</keyword>
<dbReference type="PROSITE" id="PS01162">
    <property type="entry name" value="QOR_ZETA_CRYSTAL"/>
    <property type="match status" value="1"/>
</dbReference>
<dbReference type="OrthoDB" id="648910at2"/>
<dbReference type="InterPro" id="IPR020843">
    <property type="entry name" value="ER"/>
</dbReference>
<name>A0A3S0IRM6_9BACT</name>
<dbReference type="SUPFAM" id="SSF51735">
    <property type="entry name" value="NAD(P)-binding Rossmann-fold domains"/>
    <property type="match status" value="1"/>
</dbReference>
<organism evidence="2 3">
    <name type="scientific">Hymenobacter gummosus</name>
    <dbReference type="NCBI Taxonomy" id="1776032"/>
    <lineage>
        <taxon>Bacteria</taxon>
        <taxon>Pseudomonadati</taxon>
        <taxon>Bacteroidota</taxon>
        <taxon>Cytophagia</taxon>
        <taxon>Cytophagales</taxon>
        <taxon>Hymenobacteraceae</taxon>
        <taxon>Hymenobacter</taxon>
    </lineage>
</organism>
<dbReference type="InterPro" id="IPR011032">
    <property type="entry name" value="GroES-like_sf"/>
</dbReference>
<gene>
    <name evidence="2" type="ORF">EJV47_00690</name>
</gene>
<sequence length="313" mass="33294">MRKVLYDRFGNEQVLMVREQPTPTIAQNQLLIQVKAASINPLDWKIYRGEMKLLSGSTFPKGVGIDFAGIVAQVGAGVTDYRAGDAVFGFLEVFKGGALADYVVVTETAIAPKPASISFDQAAVLPVTGLAALQIVDELAAVGPGQEVLINGASGGVGLFAIQRAKQRGARVTAVAGPAGVERATQMGADAVVDYTKQAISQLAQRFDAIIDLSDKLTFAEARQLLKSRGTFVSMLPSPLGLVQAFLHNLFSGQKHRILILKPTAAGLRTLADLAEHQLQIPVEKAYELANVRQAYQETSQGKVKGKAVVVLA</sequence>
<dbReference type="SUPFAM" id="SSF50129">
    <property type="entry name" value="GroES-like"/>
    <property type="match status" value="1"/>
</dbReference>
<dbReference type="GO" id="GO:0008270">
    <property type="term" value="F:zinc ion binding"/>
    <property type="evidence" value="ECO:0007669"/>
    <property type="project" value="InterPro"/>
</dbReference>
<dbReference type="Proteomes" id="UP000282184">
    <property type="component" value="Unassembled WGS sequence"/>
</dbReference>
<protein>
    <submittedName>
        <fullName evidence="2">NAD(P)-dependent alcohol dehydrogenase</fullName>
    </submittedName>
</protein>
<dbReference type="GO" id="GO:0016491">
    <property type="term" value="F:oxidoreductase activity"/>
    <property type="evidence" value="ECO:0007669"/>
    <property type="project" value="InterPro"/>
</dbReference>
<dbReference type="InterPro" id="IPR002364">
    <property type="entry name" value="Quin_OxRdtase/zeta-crystal_CS"/>
</dbReference>
<evidence type="ECO:0000313" key="3">
    <source>
        <dbReference type="Proteomes" id="UP000282184"/>
    </source>
</evidence>
<reference evidence="2 3" key="1">
    <citation type="submission" date="2018-12" db="EMBL/GenBank/DDBJ databases">
        <title>Hymenobacter gummosus sp. nov., isolated from a spring.</title>
        <authorList>
            <person name="Nie L."/>
        </authorList>
    </citation>
    <scope>NUCLEOTIDE SEQUENCE [LARGE SCALE GENOMIC DNA]</scope>
    <source>
        <strain evidence="2 3">KCTC 52166</strain>
    </source>
</reference>
<dbReference type="AlphaFoldDB" id="A0A3S0IRM6"/>
<dbReference type="SMART" id="SM00829">
    <property type="entry name" value="PKS_ER"/>
    <property type="match status" value="1"/>
</dbReference>